<protein>
    <recommendedName>
        <fullName evidence="4">Disease resistance protein</fullName>
    </recommendedName>
</protein>
<keyword evidence="3" id="KW-1185">Reference proteome</keyword>
<dbReference type="PANTHER" id="PTHR36766:SF64">
    <property type="entry name" value="OS12G0206100 PROTEIN"/>
    <property type="match status" value="1"/>
</dbReference>
<dbReference type="AlphaFoldDB" id="A0ABD1MRG2"/>
<sequence>MLDLFPLSVRNIEIEGSPMVEFMMEAITNIQPTSLQSLILRDCSSAISFLGGRLPASLKTLNIDGLKKLEFPMQHKHDILEELSISNSCDSLSSIPLVTFPNLNSLEINCANMEPLLVSGSHSFNSLSDFEIFNCPNFESFSREGLLAPNLTRLEVSHCDKLKSLPDQMSRLLPKVEFLSISDCLKIESFPEGGMPPNLRTIRIENCEKLLSGLAWPSMHMLTSLYVTGPCDGIKSFPKEHLLPPSLKTLRLYYFSSLETLDCKGFVHLASLQELHIYDCQKLENMSGERLPDSLIKLSINSCPLLQKQCHMKHSQIWPKISHIRGIMVDNRWIL</sequence>
<gene>
    <name evidence="2" type="ORF">Fmac_012101</name>
</gene>
<dbReference type="Proteomes" id="UP001603857">
    <property type="component" value="Unassembled WGS sequence"/>
</dbReference>
<reference evidence="2 3" key="1">
    <citation type="submission" date="2024-08" db="EMBL/GenBank/DDBJ databases">
        <title>Insights into the chromosomal genome structure of Flemingia macrophylla.</title>
        <authorList>
            <person name="Ding Y."/>
            <person name="Zhao Y."/>
            <person name="Bi W."/>
            <person name="Wu M."/>
            <person name="Zhao G."/>
            <person name="Gong Y."/>
            <person name="Li W."/>
            <person name="Zhang P."/>
        </authorList>
    </citation>
    <scope>NUCLEOTIDE SEQUENCE [LARGE SCALE GENOMIC DNA]</scope>
    <source>
        <strain evidence="2">DYQJB</strain>
        <tissue evidence="2">Leaf</tissue>
    </source>
</reference>
<evidence type="ECO:0000256" key="1">
    <source>
        <dbReference type="ARBA" id="ARBA00022821"/>
    </source>
</evidence>
<comment type="caution">
    <text evidence="2">The sequence shown here is derived from an EMBL/GenBank/DDBJ whole genome shotgun (WGS) entry which is preliminary data.</text>
</comment>
<accession>A0ABD1MRG2</accession>
<evidence type="ECO:0000313" key="3">
    <source>
        <dbReference type="Proteomes" id="UP001603857"/>
    </source>
</evidence>
<dbReference type="PANTHER" id="PTHR36766">
    <property type="entry name" value="PLANT BROAD-SPECTRUM MILDEW RESISTANCE PROTEIN RPW8"/>
    <property type="match status" value="1"/>
</dbReference>
<dbReference type="InterPro" id="IPR032675">
    <property type="entry name" value="LRR_dom_sf"/>
</dbReference>
<keyword evidence="1" id="KW-0611">Plant defense</keyword>
<dbReference type="Gene3D" id="3.80.10.10">
    <property type="entry name" value="Ribonuclease Inhibitor"/>
    <property type="match status" value="2"/>
</dbReference>
<name>A0ABD1MRG2_9FABA</name>
<dbReference type="GO" id="GO:0006952">
    <property type="term" value="P:defense response"/>
    <property type="evidence" value="ECO:0007669"/>
    <property type="project" value="UniProtKB-KW"/>
</dbReference>
<organism evidence="2 3">
    <name type="scientific">Flemingia macrophylla</name>
    <dbReference type="NCBI Taxonomy" id="520843"/>
    <lineage>
        <taxon>Eukaryota</taxon>
        <taxon>Viridiplantae</taxon>
        <taxon>Streptophyta</taxon>
        <taxon>Embryophyta</taxon>
        <taxon>Tracheophyta</taxon>
        <taxon>Spermatophyta</taxon>
        <taxon>Magnoliopsida</taxon>
        <taxon>eudicotyledons</taxon>
        <taxon>Gunneridae</taxon>
        <taxon>Pentapetalae</taxon>
        <taxon>rosids</taxon>
        <taxon>fabids</taxon>
        <taxon>Fabales</taxon>
        <taxon>Fabaceae</taxon>
        <taxon>Papilionoideae</taxon>
        <taxon>50 kb inversion clade</taxon>
        <taxon>NPAAA clade</taxon>
        <taxon>indigoferoid/millettioid clade</taxon>
        <taxon>Phaseoleae</taxon>
        <taxon>Flemingia</taxon>
    </lineage>
</organism>
<dbReference type="SUPFAM" id="SSF52058">
    <property type="entry name" value="L domain-like"/>
    <property type="match status" value="1"/>
</dbReference>
<dbReference type="EMBL" id="JBGMDY010000004">
    <property type="protein sequence ID" value="KAL2337655.1"/>
    <property type="molecule type" value="Genomic_DNA"/>
</dbReference>
<evidence type="ECO:0008006" key="4">
    <source>
        <dbReference type="Google" id="ProtNLM"/>
    </source>
</evidence>
<proteinExistence type="predicted"/>
<evidence type="ECO:0000313" key="2">
    <source>
        <dbReference type="EMBL" id="KAL2337655.1"/>
    </source>
</evidence>